<keyword evidence="5 8" id="KW-0812">Transmembrane</keyword>
<comment type="subcellular location">
    <subcellularLocation>
        <location evidence="1">Cell membrane</location>
        <topology evidence="1">Multi-pass membrane protein</topology>
    </subcellularLocation>
</comment>
<dbReference type="InterPro" id="IPR002523">
    <property type="entry name" value="MgTranspt_CorA/ZnTranspt_ZntB"/>
</dbReference>
<evidence type="ECO:0000256" key="6">
    <source>
        <dbReference type="ARBA" id="ARBA00022989"/>
    </source>
</evidence>
<dbReference type="PANTHER" id="PTHR46494">
    <property type="entry name" value="CORA FAMILY METAL ION TRANSPORTER (EUROFUNG)"/>
    <property type="match status" value="1"/>
</dbReference>
<feature type="transmembrane region" description="Helical" evidence="8">
    <location>
        <begin position="222"/>
        <end position="242"/>
    </location>
</feature>
<evidence type="ECO:0000313" key="10">
    <source>
        <dbReference type="Proteomes" id="UP000719500"/>
    </source>
</evidence>
<evidence type="ECO:0000256" key="7">
    <source>
        <dbReference type="ARBA" id="ARBA00023136"/>
    </source>
</evidence>
<dbReference type="Pfam" id="PF01544">
    <property type="entry name" value="CorA"/>
    <property type="match status" value="1"/>
</dbReference>
<accession>A0ABS2FW51</accession>
<keyword evidence="10" id="KW-1185">Reference proteome</keyword>
<dbReference type="Gene3D" id="1.20.58.340">
    <property type="entry name" value="Magnesium transport protein CorA, transmembrane region"/>
    <property type="match status" value="2"/>
</dbReference>
<keyword evidence="3" id="KW-0813">Transport</keyword>
<reference evidence="9 10" key="1">
    <citation type="journal article" date="2021" name="Sci. Rep.">
        <title>The distribution of antibiotic resistance genes in chicken gut microbiota commensals.</title>
        <authorList>
            <person name="Juricova H."/>
            <person name="Matiasovicova J."/>
            <person name="Kubasova T."/>
            <person name="Cejkova D."/>
            <person name="Rychlik I."/>
        </authorList>
    </citation>
    <scope>NUCLEOTIDE SEQUENCE [LARGE SCALE GENOMIC DNA]</scope>
    <source>
        <strain evidence="9 10">An411</strain>
    </source>
</reference>
<dbReference type="InterPro" id="IPR045863">
    <property type="entry name" value="CorA_TM1_TM2"/>
</dbReference>
<evidence type="ECO:0000313" key="9">
    <source>
        <dbReference type="EMBL" id="MBM6851127.1"/>
    </source>
</evidence>
<evidence type="ECO:0000256" key="4">
    <source>
        <dbReference type="ARBA" id="ARBA00022475"/>
    </source>
</evidence>
<comment type="caution">
    <text evidence="9">The sequence shown here is derived from an EMBL/GenBank/DDBJ whole genome shotgun (WGS) entry which is preliminary data.</text>
</comment>
<protein>
    <submittedName>
        <fullName evidence="9">Magnesium transporter</fullName>
    </submittedName>
</protein>
<organism evidence="9 10">
    <name type="scientific">Oscillibacter valericigenes</name>
    <dbReference type="NCBI Taxonomy" id="351091"/>
    <lineage>
        <taxon>Bacteria</taxon>
        <taxon>Bacillati</taxon>
        <taxon>Bacillota</taxon>
        <taxon>Clostridia</taxon>
        <taxon>Eubacteriales</taxon>
        <taxon>Oscillospiraceae</taxon>
        <taxon>Oscillibacter</taxon>
    </lineage>
</organism>
<keyword evidence="6 8" id="KW-1133">Transmembrane helix</keyword>
<evidence type="ECO:0000256" key="3">
    <source>
        <dbReference type="ARBA" id="ARBA00022448"/>
    </source>
</evidence>
<dbReference type="SUPFAM" id="SSF144083">
    <property type="entry name" value="Magnesium transport protein CorA, transmembrane region"/>
    <property type="match status" value="1"/>
</dbReference>
<dbReference type="Proteomes" id="UP000719500">
    <property type="component" value="Unassembled WGS sequence"/>
</dbReference>
<proteinExistence type="inferred from homology"/>
<dbReference type="CDD" id="cd12826">
    <property type="entry name" value="EcCorA_ZntB-like_u1"/>
    <property type="match status" value="1"/>
</dbReference>
<keyword evidence="4" id="KW-1003">Cell membrane</keyword>
<evidence type="ECO:0000256" key="5">
    <source>
        <dbReference type="ARBA" id="ARBA00022692"/>
    </source>
</evidence>
<dbReference type="EMBL" id="JACSNX010000006">
    <property type="protein sequence ID" value="MBM6851127.1"/>
    <property type="molecule type" value="Genomic_DNA"/>
</dbReference>
<evidence type="ECO:0000256" key="2">
    <source>
        <dbReference type="ARBA" id="ARBA00009765"/>
    </source>
</evidence>
<evidence type="ECO:0000256" key="8">
    <source>
        <dbReference type="SAM" id="Phobius"/>
    </source>
</evidence>
<dbReference type="SUPFAM" id="SSF143865">
    <property type="entry name" value="CorA soluble domain-like"/>
    <property type="match status" value="1"/>
</dbReference>
<name>A0ABS2FW51_9FIRM</name>
<comment type="similarity">
    <text evidence="2">Belongs to the CorA metal ion transporter (MIT) (TC 1.A.35) family.</text>
</comment>
<sequence>MRMVLPMSRIREMEPYMDAKVLNYIHEGQIEAFEGFESFDLIAFDWYDVRSRRTAASQMLVYLDREDLFIFCEDDAAESAARAVLQVPEEEGLPNGQALYHFFVRLLKGDMAHLDQLEAAISDGETEVLTGAHEAYLDRIITWRQELLRLKRYYEQLDSIFDDLADNDNGLLDKQSVRRFANLGNRMERYLNAVQSLRESVAQLREAYQSQLSIQQNDLMKIFTVVTAVFLPLTLLAGWYGMNFANMPELRWKYGYPAVILVSAAIVAALLAYFKKKKWL</sequence>
<gene>
    <name evidence="9" type="ORF">H9X91_06695</name>
</gene>
<evidence type="ECO:0000256" key="1">
    <source>
        <dbReference type="ARBA" id="ARBA00004651"/>
    </source>
</evidence>
<dbReference type="InterPro" id="IPR045861">
    <property type="entry name" value="CorA_cytoplasmic_dom"/>
</dbReference>
<keyword evidence="7 8" id="KW-0472">Membrane</keyword>
<feature type="transmembrane region" description="Helical" evidence="8">
    <location>
        <begin position="254"/>
        <end position="274"/>
    </location>
</feature>
<dbReference type="RefSeq" id="WP_204803763.1">
    <property type="nucleotide sequence ID" value="NZ_JACSNX010000006.1"/>
</dbReference>
<dbReference type="PANTHER" id="PTHR46494:SF1">
    <property type="entry name" value="CORA FAMILY METAL ION TRANSPORTER (EUROFUNG)"/>
    <property type="match status" value="1"/>
</dbReference>